<feature type="repeat" description="WD" evidence="4">
    <location>
        <begin position="251"/>
        <end position="293"/>
    </location>
</feature>
<dbReference type="InterPro" id="IPR019775">
    <property type="entry name" value="WD40_repeat_CS"/>
</dbReference>
<dbReference type="SUPFAM" id="SSF50978">
    <property type="entry name" value="WD40 repeat-like"/>
    <property type="match status" value="1"/>
</dbReference>
<dbReference type="PANTHER" id="PTHR14091">
    <property type="entry name" value="PERIODIC TRYPTOPHAN PROTEIN 1"/>
    <property type="match status" value="1"/>
</dbReference>
<feature type="compositionally biased region" description="Acidic residues" evidence="5">
    <location>
        <begin position="52"/>
        <end position="75"/>
    </location>
</feature>
<name>A0A7S3LXX8_9STRA</name>
<accession>A0A7S3LXX8</accession>
<keyword evidence="3" id="KW-0677">Repeat</keyword>
<dbReference type="EMBL" id="HBIC01000171">
    <property type="protein sequence ID" value="CAE0271246.1"/>
    <property type="molecule type" value="Transcribed_RNA"/>
</dbReference>
<dbReference type="SMART" id="SM00320">
    <property type="entry name" value="WD40"/>
    <property type="match status" value="5"/>
</dbReference>
<evidence type="ECO:0000256" key="3">
    <source>
        <dbReference type="ARBA" id="ARBA00022737"/>
    </source>
</evidence>
<dbReference type="InterPro" id="IPR015943">
    <property type="entry name" value="WD40/YVTN_repeat-like_dom_sf"/>
</dbReference>
<protein>
    <recommendedName>
        <fullName evidence="7">Periodic tryptophan protein 1</fullName>
    </recommendedName>
</protein>
<feature type="compositionally biased region" description="Basic residues" evidence="5">
    <location>
        <begin position="557"/>
        <end position="571"/>
    </location>
</feature>
<evidence type="ECO:0000256" key="1">
    <source>
        <dbReference type="ARBA" id="ARBA00022553"/>
    </source>
</evidence>
<evidence type="ECO:0008006" key="7">
    <source>
        <dbReference type="Google" id="ProtNLM"/>
    </source>
</evidence>
<feature type="repeat" description="WD" evidence="4">
    <location>
        <begin position="394"/>
        <end position="436"/>
    </location>
</feature>
<organism evidence="6">
    <name type="scientific">Spumella elongata</name>
    <dbReference type="NCBI Taxonomy" id="89044"/>
    <lineage>
        <taxon>Eukaryota</taxon>
        <taxon>Sar</taxon>
        <taxon>Stramenopiles</taxon>
        <taxon>Ochrophyta</taxon>
        <taxon>Chrysophyceae</taxon>
        <taxon>Chromulinales</taxon>
        <taxon>Chromulinaceae</taxon>
        <taxon>Spumella</taxon>
    </lineage>
</organism>
<keyword evidence="1" id="KW-0597">Phosphoprotein</keyword>
<evidence type="ECO:0000256" key="4">
    <source>
        <dbReference type="PROSITE-ProRule" id="PRU00221"/>
    </source>
</evidence>
<dbReference type="AlphaFoldDB" id="A0A7S3LXX8"/>
<dbReference type="PROSITE" id="PS50294">
    <property type="entry name" value="WD_REPEATS_REGION"/>
    <property type="match status" value="2"/>
</dbReference>
<evidence type="ECO:0000256" key="2">
    <source>
        <dbReference type="ARBA" id="ARBA00022574"/>
    </source>
</evidence>
<proteinExistence type="predicted"/>
<sequence length="571" mass="62580">MITSLTWIPKGAARTRPVRFELSASEFARVKEMAKDEQEQIESNDAAREGAENEGSDAEDEEMQEDGEDIDDSDLPPELRMNEYDDEDDNEVHGFTNNHDVIDEVEDDIAVMEQGNVAYADEDEWDAEDLEDNEIKASDALLVVAMTEDEFSHLEVQLFSEEGNLFVHHDITLPDFPLSLAWMDCPPFQTSDGSQSSVGNYIAVGTFSPAIEIWNLDVLDPLEPTAILGGENPELNKKSKKNKNKVSAFLPGSHEAAVMGLSWNSTYRQALASGSADTTVKIWDVTTQACSHTFTHHTDKVQSVIWHPTEAWLLATGAFDKTIGLIDARTATTTSACSLTADIESLTWDPFNPFHLYCALEDGAIVCIDVRNCANNAGSTDKLKGKNKAINFTFQAHEQTTSGISFSSRIPGMMATASIDKTVKVWDVNAKSSEGNGPRCIAYKTMNVGKLFALQYSPDDPFLLATAGDTGMVAVWESDELATIEDYFKARVQPSRLTYSALRSTTTEANGAEVSAQEAFKSTGAMEAVESAIAEKEDESWMEGGVAGASSNDTEGKKKKKKFMKDKKNKA</sequence>
<dbReference type="Pfam" id="PF00400">
    <property type="entry name" value="WD40"/>
    <property type="match status" value="3"/>
</dbReference>
<dbReference type="InterPro" id="IPR036322">
    <property type="entry name" value="WD40_repeat_dom_sf"/>
</dbReference>
<dbReference type="PROSITE" id="PS00678">
    <property type="entry name" value="WD_REPEATS_1"/>
    <property type="match status" value="2"/>
</dbReference>
<feature type="repeat" description="WD" evidence="4">
    <location>
        <begin position="294"/>
        <end position="336"/>
    </location>
</feature>
<feature type="region of interest" description="Disordered" evidence="5">
    <location>
        <begin position="31"/>
        <end position="91"/>
    </location>
</feature>
<dbReference type="Gene3D" id="2.130.10.10">
    <property type="entry name" value="YVTN repeat-like/Quinoprotein amine dehydrogenase"/>
    <property type="match status" value="1"/>
</dbReference>
<feature type="region of interest" description="Disordered" evidence="5">
    <location>
        <begin position="536"/>
        <end position="571"/>
    </location>
</feature>
<dbReference type="InterPro" id="IPR001680">
    <property type="entry name" value="WD40_rpt"/>
</dbReference>
<evidence type="ECO:0000313" key="6">
    <source>
        <dbReference type="EMBL" id="CAE0271246.1"/>
    </source>
</evidence>
<reference evidence="6" key="1">
    <citation type="submission" date="2021-01" db="EMBL/GenBank/DDBJ databases">
        <authorList>
            <person name="Corre E."/>
            <person name="Pelletier E."/>
            <person name="Niang G."/>
            <person name="Scheremetjew M."/>
            <person name="Finn R."/>
            <person name="Kale V."/>
            <person name="Holt S."/>
            <person name="Cochrane G."/>
            <person name="Meng A."/>
            <person name="Brown T."/>
            <person name="Cohen L."/>
        </authorList>
    </citation>
    <scope>NUCLEOTIDE SEQUENCE</scope>
    <source>
        <strain evidence="6">CCAP 955/1</strain>
    </source>
</reference>
<evidence type="ECO:0000256" key="5">
    <source>
        <dbReference type="SAM" id="MobiDB-lite"/>
    </source>
</evidence>
<dbReference type="PRINTS" id="PR00320">
    <property type="entry name" value="GPROTEINBRPT"/>
</dbReference>
<keyword evidence="2 4" id="KW-0853">WD repeat</keyword>
<dbReference type="GO" id="GO:0006364">
    <property type="term" value="P:rRNA processing"/>
    <property type="evidence" value="ECO:0007669"/>
    <property type="project" value="InterPro"/>
</dbReference>
<gene>
    <name evidence="6" type="ORF">SELO1098_LOCUS71</name>
</gene>
<dbReference type="InterPro" id="IPR020472">
    <property type="entry name" value="WD40_PAC1"/>
</dbReference>
<dbReference type="PANTHER" id="PTHR14091:SF0">
    <property type="entry name" value="PERIODIC TRYPTOPHAN PROTEIN 1 HOMOLOG"/>
    <property type="match status" value="1"/>
</dbReference>
<dbReference type="InterPro" id="IPR044285">
    <property type="entry name" value="PWP1"/>
</dbReference>
<dbReference type="GO" id="GO:0005634">
    <property type="term" value="C:nucleus"/>
    <property type="evidence" value="ECO:0007669"/>
    <property type="project" value="TreeGrafter"/>
</dbReference>
<dbReference type="PROSITE" id="PS50082">
    <property type="entry name" value="WD_REPEATS_2"/>
    <property type="match status" value="3"/>
</dbReference>